<dbReference type="GO" id="GO:0030422">
    <property type="term" value="P:siRNA processing"/>
    <property type="evidence" value="ECO:0007669"/>
    <property type="project" value="TreeGrafter"/>
</dbReference>
<dbReference type="PANTHER" id="PTHR23079">
    <property type="entry name" value="RNA-DEPENDENT RNA POLYMERASE"/>
    <property type="match status" value="1"/>
</dbReference>
<proteinExistence type="inferred from homology"/>
<evidence type="ECO:0000313" key="4">
    <source>
        <dbReference type="Proteomes" id="UP000444721"/>
    </source>
</evidence>
<comment type="similarity">
    <text evidence="1">Belongs to the RdRP family.</text>
</comment>
<evidence type="ECO:0000259" key="2">
    <source>
        <dbReference type="Pfam" id="PF05183"/>
    </source>
</evidence>
<gene>
    <name evidence="3" type="ORF">FDP41_000124</name>
</gene>
<evidence type="ECO:0000313" key="3">
    <source>
        <dbReference type="EMBL" id="KAF0985085.1"/>
    </source>
</evidence>
<dbReference type="EMBL" id="VFQX01000001">
    <property type="protein sequence ID" value="KAF0985085.1"/>
    <property type="molecule type" value="Genomic_DNA"/>
</dbReference>
<dbReference type="EC" id="2.7.7.48" evidence="1"/>
<dbReference type="InterPro" id="IPR007855">
    <property type="entry name" value="RDRP"/>
</dbReference>
<accession>A0A6A5CIE0</accession>
<keyword evidence="1" id="KW-0548">Nucleotidyltransferase</keyword>
<dbReference type="RefSeq" id="XP_044569798.1">
    <property type="nucleotide sequence ID" value="XM_044702915.1"/>
</dbReference>
<evidence type="ECO:0000256" key="1">
    <source>
        <dbReference type="RuleBase" id="RU363098"/>
    </source>
</evidence>
<dbReference type="Pfam" id="PF05183">
    <property type="entry name" value="RdRP"/>
    <property type="match status" value="1"/>
</dbReference>
<sequence length="352" mass="40671">MVGVVSTHSFSNQGYEFKCLYDGSKNDMHMDYVFYSYNRQSRILMAMGLGKAMIYVKFEKGYFDTTDDISNLKTNACTNGFSFNDVHYTFFNTSNSSLNSHDGGCVFLTLTIDRPYLISLLGNFEECKKQGLGKLIARIALSNGKSLMSNEMLEIFMLNDEEEYPCTDGCGMMRQDKFEQTLQHTNAQPFHSDMFIPYFSEDEVKRISAIQIRVHGFKGVLSKVPFSHWKALQKKFEFSDEISCLMRPSMKKYETQVVLYPFIDVLNASSAIEGSINRTFMSCILNLTSKKDEMRQFFKRNLEEYLNEKIHLDPSNPSDLKRNVFEFMHQLFIEKAHGKQIRSKISMCGLRN</sequence>
<protein>
    <recommendedName>
        <fullName evidence="1">RNA-dependent RNA polymerase</fullName>
        <ecNumber evidence="1">2.7.7.48</ecNumber>
    </recommendedName>
</protein>
<dbReference type="GeneID" id="68107342"/>
<organism evidence="3 4">
    <name type="scientific">Naegleria fowleri</name>
    <name type="common">Brain eating amoeba</name>
    <dbReference type="NCBI Taxonomy" id="5763"/>
    <lineage>
        <taxon>Eukaryota</taxon>
        <taxon>Discoba</taxon>
        <taxon>Heterolobosea</taxon>
        <taxon>Tetramitia</taxon>
        <taxon>Eutetramitia</taxon>
        <taxon>Vahlkampfiidae</taxon>
        <taxon>Naegleria</taxon>
    </lineage>
</organism>
<dbReference type="VEuPathDB" id="AmoebaDB:FDP41_000124"/>
<dbReference type="InterPro" id="IPR057596">
    <property type="entry name" value="RDRP_core"/>
</dbReference>
<feature type="domain" description="RDRP core" evidence="2">
    <location>
        <begin position="65"/>
        <end position="310"/>
    </location>
</feature>
<name>A0A6A5CIE0_NAEFO</name>
<dbReference type="AlphaFoldDB" id="A0A6A5CIE0"/>
<keyword evidence="1" id="KW-0694">RNA-binding</keyword>
<keyword evidence="1" id="KW-0696">RNA-directed RNA polymerase</keyword>
<dbReference type="VEuPathDB" id="AmoebaDB:NF0011310"/>
<dbReference type="GO" id="GO:0003968">
    <property type="term" value="F:RNA-directed RNA polymerase activity"/>
    <property type="evidence" value="ECO:0007669"/>
    <property type="project" value="UniProtKB-KW"/>
</dbReference>
<dbReference type="VEuPathDB" id="AmoebaDB:NF0011300"/>
<reference evidence="3 4" key="1">
    <citation type="journal article" date="2019" name="Sci. Rep.">
        <title>Nanopore sequencing improves the draft genome of the human pathogenic amoeba Naegleria fowleri.</title>
        <authorList>
            <person name="Liechti N."/>
            <person name="Schurch N."/>
            <person name="Bruggmann R."/>
            <person name="Wittwer M."/>
        </authorList>
    </citation>
    <scope>NUCLEOTIDE SEQUENCE [LARGE SCALE GENOMIC DNA]</scope>
    <source>
        <strain evidence="3 4">ATCC 30894</strain>
    </source>
</reference>
<comment type="catalytic activity">
    <reaction evidence="1">
        <text>RNA(n) + a ribonucleoside 5'-triphosphate = RNA(n+1) + diphosphate</text>
        <dbReference type="Rhea" id="RHEA:21248"/>
        <dbReference type="Rhea" id="RHEA-COMP:14527"/>
        <dbReference type="Rhea" id="RHEA-COMP:17342"/>
        <dbReference type="ChEBI" id="CHEBI:33019"/>
        <dbReference type="ChEBI" id="CHEBI:61557"/>
        <dbReference type="ChEBI" id="CHEBI:140395"/>
        <dbReference type="EC" id="2.7.7.48"/>
    </reaction>
</comment>
<dbReference type="GO" id="GO:0003723">
    <property type="term" value="F:RNA binding"/>
    <property type="evidence" value="ECO:0007669"/>
    <property type="project" value="UniProtKB-KW"/>
</dbReference>
<dbReference type="GO" id="GO:0031380">
    <property type="term" value="C:nuclear RNA-directed RNA polymerase complex"/>
    <property type="evidence" value="ECO:0007669"/>
    <property type="project" value="TreeGrafter"/>
</dbReference>
<dbReference type="Proteomes" id="UP000444721">
    <property type="component" value="Unassembled WGS sequence"/>
</dbReference>
<keyword evidence="1" id="KW-0808">Transferase</keyword>
<dbReference type="PANTHER" id="PTHR23079:SF55">
    <property type="entry name" value="RNA-DIRECTED RNA POLYMERASE"/>
    <property type="match status" value="1"/>
</dbReference>
<dbReference type="VEuPathDB" id="AmoebaDB:NfTy_025610"/>
<comment type="caution">
    <text evidence="3">The sequence shown here is derived from an EMBL/GenBank/DDBJ whole genome shotgun (WGS) entry which is preliminary data.</text>
</comment>
<dbReference type="OrthoDB" id="10498332at2759"/>
<keyword evidence="4" id="KW-1185">Reference proteome</keyword>